<reference evidence="3 4" key="1">
    <citation type="submission" date="2019-04" db="EMBL/GenBank/DDBJ databases">
        <authorList>
            <person name="Alioto T."/>
            <person name="Alioto T."/>
        </authorList>
    </citation>
    <scope>NUCLEOTIDE SEQUENCE [LARGE SCALE GENOMIC DNA]</scope>
</reference>
<dbReference type="AlphaFoldDB" id="A0A5E4CPQ1"/>
<evidence type="ECO:0000313" key="4">
    <source>
        <dbReference type="Proteomes" id="UP000335636"/>
    </source>
</evidence>
<sequence>MRTASGPVPARYTPPFRPNPAAPPGSSAWTPRVTKTLSKESAFQHFLQLGHLWANDHPGLTLLKQMPLPQEERPPRMRGSQPGWFAFAPPLAQLLAILQTRSQC</sequence>
<keyword evidence="4" id="KW-1185">Reference proteome</keyword>
<evidence type="ECO:0000313" key="3">
    <source>
        <dbReference type="EMBL" id="VTJ83139.1"/>
    </source>
</evidence>
<protein>
    <submittedName>
        <fullName evidence="3">Uncharacterized protein</fullName>
    </submittedName>
</protein>
<dbReference type="Proteomes" id="UP000335636">
    <property type="component" value="Unassembled WGS sequence"/>
</dbReference>
<reference evidence="2" key="2">
    <citation type="submission" date="2020-08" db="EMBL/GenBank/DDBJ databases">
        <authorList>
            <person name="Shumante A."/>
            <person name="Zimin A.V."/>
            <person name="Puiu D."/>
            <person name="Salzberg S.L."/>
        </authorList>
    </citation>
    <scope>NUCLEOTIDE SEQUENCE</scope>
    <source>
        <strain evidence="2">WC2-LM</strain>
        <tissue evidence="2">Liver</tissue>
    </source>
</reference>
<proteinExistence type="predicted"/>
<name>A0A5E4CPQ1_MARMO</name>
<evidence type="ECO:0000256" key="1">
    <source>
        <dbReference type="SAM" id="MobiDB-lite"/>
    </source>
</evidence>
<dbReference type="EMBL" id="WJEC01001390">
    <property type="protein sequence ID" value="KAF7478973.1"/>
    <property type="molecule type" value="Genomic_DNA"/>
</dbReference>
<evidence type="ECO:0000313" key="2">
    <source>
        <dbReference type="EMBL" id="KAF7478973.1"/>
    </source>
</evidence>
<feature type="region of interest" description="Disordered" evidence="1">
    <location>
        <begin position="1"/>
        <end position="32"/>
    </location>
</feature>
<dbReference type="EMBL" id="CABDUW010001642">
    <property type="protein sequence ID" value="VTJ83139.1"/>
    <property type="molecule type" value="Genomic_DNA"/>
</dbReference>
<accession>A0A5E4CPQ1</accession>
<gene>
    <name evidence="2" type="ORF">GHT09_009883</name>
    <name evidence="3" type="ORF">MONAX_5E019169</name>
</gene>
<dbReference type="Proteomes" id="UP000662637">
    <property type="component" value="Unassembled WGS sequence"/>
</dbReference>
<organism evidence="3 4">
    <name type="scientific">Marmota monax</name>
    <name type="common">Woodchuck</name>
    <dbReference type="NCBI Taxonomy" id="9995"/>
    <lineage>
        <taxon>Eukaryota</taxon>
        <taxon>Metazoa</taxon>
        <taxon>Chordata</taxon>
        <taxon>Craniata</taxon>
        <taxon>Vertebrata</taxon>
        <taxon>Euteleostomi</taxon>
        <taxon>Mammalia</taxon>
        <taxon>Eutheria</taxon>
        <taxon>Euarchontoglires</taxon>
        <taxon>Glires</taxon>
        <taxon>Rodentia</taxon>
        <taxon>Sciuromorpha</taxon>
        <taxon>Sciuridae</taxon>
        <taxon>Xerinae</taxon>
        <taxon>Marmotini</taxon>
        <taxon>Marmota</taxon>
    </lineage>
</organism>